<dbReference type="InterPro" id="IPR026050">
    <property type="entry name" value="C1GALT1/C1GALT1_chp1"/>
</dbReference>
<comment type="subunit">
    <text evidence="5">Homodimer; disulfide-linked.</text>
</comment>
<sequence length="660" mass="77908">MTFNFFRKYFSFFLGFSFGVILSLFILSNHQYLTNSKLKSIKTSISDNIHLDNLFETDDSNAPEEALHFHENDTVHSHGSLKVSDKIAERVRIFCWILTGKQYHGKRAIHVKATWAKRCNKFLFMSSEDDPSLPSINLNISEGRNHLWGKTKAAFKYIYENYFDEYDWFLKADDDTYVIMENLRFLLMPHKPSEPIYFGCKFKKFVKQGYMSGGAGYVLSKEALYRFYNEALPNKTICKGSESGAEDVEMGKCLENVGVLAGDSRDSIGLHRFLPFQPSSHVVPKNKTKGFWFWDYIYYPFENGPRCCSDYAISFHYVNANLMYTLEYFIYHLKAFGMETKLAEKFILLNKEDQKNDLEEEMVMSAYDLAILNMGTTTIVQISCNASKPEDQCVRMPQNPTSAEYVVADKYKLNTCITGKTFSSMQLGIFCYLYDQKKFLSTYWAKLDKAGDRRLCKRQNRYKFMYGIIKDYAKGNTTNYFNEWTNIMVVRDPISRFISGFVQLCVLNIGLPANHKYCYKCGRDMECFLTHLLKDIRRVEKAKRKPEYFIKYHFYPQTWQCQYYHFKDDYKIVHYSSKNRRKFYNNYLKVLKDSKVPSSKRSFIKRLLITTKTMHTTYDKKETNIYKKALYNNKKLLKLITKIFYDDYIEFNFKWPTIKE</sequence>
<accession>A0A0N4ZVT5</accession>
<keyword evidence="11" id="KW-0547">Nucleotide-binding</keyword>
<keyword evidence="9 23" id="KW-0812">Transmembrane</keyword>
<keyword evidence="10" id="KW-0479">Metal-binding</keyword>
<keyword evidence="15" id="KW-1015">Disulfide bond</keyword>
<name>A0A0N4ZVT5_PARTI</name>
<evidence type="ECO:0000313" key="25">
    <source>
        <dbReference type="Proteomes" id="UP000038045"/>
    </source>
</evidence>
<feature type="domain" description="Fringe-like glycosyltransferase" evidence="24">
    <location>
        <begin position="92"/>
        <end position="259"/>
    </location>
</feature>
<evidence type="ECO:0000259" key="24">
    <source>
        <dbReference type="Pfam" id="PF02434"/>
    </source>
</evidence>
<dbReference type="Pfam" id="PF03567">
    <property type="entry name" value="Sulfotransfer_2"/>
    <property type="match status" value="1"/>
</dbReference>
<keyword evidence="7" id="KW-0328">Glycosyltransferase</keyword>
<evidence type="ECO:0000256" key="15">
    <source>
        <dbReference type="ARBA" id="ARBA00023157"/>
    </source>
</evidence>
<evidence type="ECO:0000256" key="8">
    <source>
        <dbReference type="ARBA" id="ARBA00022679"/>
    </source>
</evidence>
<evidence type="ECO:0000256" key="6">
    <source>
        <dbReference type="ARBA" id="ARBA00012557"/>
    </source>
</evidence>
<feature type="transmembrane region" description="Helical" evidence="23">
    <location>
        <begin position="9"/>
        <end position="27"/>
    </location>
</feature>
<keyword evidence="25" id="KW-1185">Reference proteome</keyword>
<evidence type="ECO:0000256" key="9">
    <source>
        <dbReference type="ARBA" id="ARBA00022692"/>
    </source>
</evidence>
<evidence type="ECO:0000256" key="7">
    <source>
        <dbReference type="ARBA" id="ARBA00022676"/>
    </source>
</evidence>
<dbReference type="PANTHER" id="PTHR23033">
    <property type="entry name" value="BETA1,3-GALACTOSYLTRANSFERASE"/>
    <property type="match status" value="1"/>
</dbReference>
<dbReference type="InterPro" id="IPR003378">
    <property type="entry name" value="Fringe-like_glycosylTrfase"/>
</dbReference>
<evidence type="ECO:0000256" key="2">
    <source>
        <dbReference type="ARBA" id="ARBA00004606"/>
    </source>
</evidence>
<evidence type="ECO:0000256" key="17">
    <source>
        <dbReference type="ARBA" id="ARBA00023211"/>
    </source>
</evidence>
<dbReference type="UniPathway" id="UPA00378"/>
<evidence type="ECO:0000256" key="1">
    <source>
        <dbReference type="ARBA" id="ARBA00001936"/>
    </source>
</evidence>
<evidence type="ECO:0000313" key="26">
    <source>
        <dbReference type="WBParaSite" id="PTRK_0001271800.1"/>
    </source>
</evidence>
<evidence type="ECO:0000256" key="20">
    <source>
        <dbReference type="ARBA" id="ARBA00042009"/>
    </source>
</evidence>
<dbReference type="GO" id="GO:0030145">
    <property type="term" value="F:manganese ion binding"/>
    <property type="evidence" value="ECO:0007669"/>
    <property type="project" value="UniProtKB-ARBA"/>
</dbReference>
<comment type="pathway">
    <text evidence="3">Protein modification; protein glycosylation.</text>
</comment>
<dbReference type="STRING" id="131310.A0A0N4ZVT5"/>
<evidence type="ECO:0000256" key="12">
    <source>
        <dbReference type="ARBA" id="ARBA00022968"/>
    </source>
</evidence>
<evidence type="ECO:0000256" key="23">
    <source>
        <dbReference type="SAM" id="Phobius"/>
    </source>
</evidence>
<dbReference type="Gene3D" id="3.90.550.50">
    <property type="match status" value="1"/>
</dbReference>
<dbReference type="GO" id="GO:0016020">
    <property type="term" value="C:membrane"/>
    <property type="evidence" value="ECO:0007669"/>
    <property type="project" value="UniProtKB-SubCell"/>
</dbReference>
<evidence type="ECO:0000256" key="19">
    <source>
        <dbReference type="ARBA" id="ARBA00041226"/>
    </source>
</evidence>
<reference evidence="26" key="1">
    <citation type="submission" date="2017-02" db="UniProtKB">
        <authorList>
            <consortium name="WormBaseParasite"/>
        </authorList>
    </citation>
    <scope>IDENTIFICATION</scope>
</reference>
<comment type="function">
    <text evidence="22">Glycosyltransferase that generates the core 1 O-glycan Gal-beta1-3GalNAc-alpha1-Ser/Thr (T antigen), which is a precursor for many extended O-glycans in glycoproteins.</text>
</comment>
<dbReference type="AlphaFoldDB" id="A0A0N4ZVT5"/>
<keyword evidence="17" id="KW-0464">Manganese</keyword>
<proteinExistence type="inferred from homology"/>
<comment type="similarity">
    <text evidence="4">Belongs to the glycosyltransferase 31 family. Beta3-Gal-T subfamily.</text>
</comment>
<evidence type="ECO:0000256" key="14">
    <source>
        <dbReference type="ARBA" id="ARBA00023136"/>
    </source>
</evidence>
<evidence type="ECO:0000256" key="4">
    <source>
        <dbReference type="ARBA" id="ARBA00006462"/>
    </source>
</evidence>
<evidence type="ECO:0000256" key="13">
    <source>
        <dbReference type="ARBA" id="ARBA00022989"/>
    </source>
</evidence>
<dbReference type="Pfam" id="PF02434">
    <property type="entry name" value="Fringe"/>
    <property type="match status" value="1"/>
</dbReference>
<keyword evidence="13 23" id="KW-1133">Transmembrane helix</keyword>
<dbReference type="GO" id="GO:0008146">
    <property type="term" value="F:sulfotransferase activity"/>
    <property type="evidence" value="ECO:0007669"/>
    <property type="project" value="InterPro"/>
</dbReference>
<evidence type="ECO:0000256" key="16">
    <source>
        <dbReference type="ARBA" id="ARBA00023180"/>
    </source>
</evidence>
<evidence type="ECO:0000256" key="3">
    <source>
        <dbReference type="ARBA" id="ARBA00004922"/>
    </source>
</evidence>
<evidence type="ECO:0000256" key="21">
    <source>
        <dbReference type="ARBA" id="ARBA00043065"/>
    </source>
</evidence>
<dbReference type="EC" id="2.4.1.122" evidence="6"/>
<dbReference type="GO" id="GO:0016263">
    <property type="term" value="F:glycoprotein-N-acetylgalactosamine 3-beta-galactosyltransferase activity"/>
    <property type="evidence" value="ECO:0007669"/>
    <property type="project" value="UniProtKB-EC"/>
</dbReference>
<comment type="cofactor">
    <cofactor evidence="1">
        <name>Mn(2+)</name>
        <dbReference type="ChEBI" id="CHEBI:29035"/>
    </cofactor>
</comment>
<evidence type="ECO:0000256" key="10">
    <source>
        <dbReference type="ARBA" id="ARBA00022723"/>
    </source>
</evidence>
<dbReference type="GO" id="GO:0000166">
    <property type="term" value="F:nucleotide binding"/>
    <property type="evidence" value="ECO:0007669"/>
    <property type="project" value="UniProtKB-KW"/>
</dbReference>
<keyword evidence="14 23" id="KW-0472">Membrane</keyword>
<keyword evidence="8" id="KW-0808">Transferase</keyword>
<dbReference type="FunFam" id="3.90.550.50:FF:000017">
    <property type="entry name" value="Glycoprotein-N-acetylgalactosamine 3-beta-galactosyltransferase 1"/>
    <property type="match status" value="1"/>
</dbReference>
<evidence type="ECO:0000256" key="5">
    <source>
        <dbReference type="ARBA" id="ARBA00011748"/>
    </source>
</evidence>
<evidence type="ECO:0000256" key="22">
    <source>
        <dbReference type="ARBA" id="ARBA00059245"/>
    </source>
</evidence>
<dbReference type="WBParaSite" id="PTRK_0001271800.1">
    <property type="protein sequence ID" value="PTRK_0001271800.1"/>
    <property type="gene ID" value="PTRK_0001271800"/>
</dbReference>
<dbReference type="Proteomes" id="UP000038045">
    <property type="component" value="Unplaced"/>
</dbReference>
<organism evidence="25 26">
    <name type="scientific">Parastrongyloides trichosuri</name>
    <name type="common">Possum-specific nematode worm</name>
    <dbReference type="NCBI Taxonomy" id="131310"/>
    <lineage>
        <taxon>Eukaryota</taxon>
        <taxon>Metazoa</taxon>
        <taxon>Ecdysozoa</taxon>
        <taxon>Nematoda</taxon>
        <taxon>Chromadorea</taxon>
        <taxon>Rhabditida</taxon>
        <taxon>Tylenchina</taxon>
        <taxon>Panagrolaimomorpha</taxon>
        <taxon>Strongyloidoidea</taxon>
        <taxon>Strongyloididae</taxon>
        <taxon>Parastrongyloides</taxon>
    </lineage>
</organism>
<keyword evidence="16" id="KW-0325">Glycoprotein</keyword>
<evidence type="ECO:0000256" key="11">
    <source>
        <dbReference type="ARBA" id="ARBA00022741"/>
    </source>
</evidence>
<comment type="subcellular location">
    <subcellularLocation>
        <location evidence="2">Membrane</location>
        <topology evidence="2">Single-pass type II membrane protein</topology>
    </subcellularLocation>
</comment>
<protein>
    <recommendedName>
        <fullName evidence="18">Glycoprotein-N-acetylgalactosamine 3-beta-galactosyltransferase 1</fullName>
        <ecNumber evidence="6">2.4.1.122</ecNumber>
    </recommendedName>
    <alternativeName>
        <fullName evidence="20">Core 1 O-glycan T-synthase</fullName>
    </alternativeName>
    <alternativeName>
        <fullName evidence="21">Core 1 UDP-galactose:N-acetylgalactosamine-alpha-R beta 1,3-galactosyltransferase 1</fullName>
    </alternativeName>
    <alternativeName>
        <fullName evidence="19">Core 1 beta1,3-galactosyltransferase 1</fullName>
    </alternativeName>
</protein>
<dbReference type="PANTHER" id="PTHR23033:SF14">
    <property type="entry name" value="GLYCOPROTEIN-N-ACETYLGALACTOSAMINE 3-BETA-GALACTOSYLTRANSFERASE 1-RELATED"/>
    <property type="match status" value="1"/>
</dbReference>
<evidence type="ECO:0000256" key="18">
    <source>
        <dbReference type="ARBA" id="ARBA00040898"/>
    </source>
</evidence>
<dbReference type="InterPro" id="IPR005331">
    <property type="entry name" value="Sulfotransferase"/>
</dbReference>
<keyword evidence="12" id="KW-0735">Signal-anchor</keyword>